<evidence type="ECO:0000313" key="4">
    <source>
        <dbReference type="Proteomes" id="UP000317650"/>
    </source>
</evidence>
<dbReference type="Pfam" id="PF13839">
    <property type="entry name" value="PC-Esterase"/>
    <property type="match status" value="1"/>
</dbReference>
<keyword evidence="4" id="KW-1185">Reference proteome</keyword>
<feature type="domain" description="Trichome birefringence-like C-terminal" evidence="2">
    <location>
        <begin position="2"/>
        <end position="51"/>
    </location>
</feature>
<dbReference type="GO" id="GO:0016413">
    <property type="term" value="F:O-acetyltransferase activity"/>
    <property type="evidence" value="ECO:0007669"/>
    <property type="project" value="InterPro"/>
</dbReference>
<comment type="caution">
    <text evidence="3">The sequence shown here is derived from an EMBL/GenBank/DDBJ whole genome shotgun (WGS) entry which is preliminary data.</text>
</comment>
<accession>A0A4S8JF33</accession>
<dbReference type="InterPro" id="IPR026057">
    <property type="entry name" value="TBL_C"/>
</dbReference>
<evidence type="ECO:0000256" key="1">
    <source>
        <dbReference type="ARBA" id="ARBA00007727"/>
    </source>
</evidence>
<dbReference type="EMBL" id="PYDT01000005">
    <property type="protein sequence ID" value="THU59532.1"/>
    <property type="molecule type" value="Genomic_DNA"/>
</dbReference>
<reference evidence="3 4" key="1">
    <citation type="journal article" date="2019" name="Nat. Plants">
        <title>Genome sequencing of Musa balbisiana reveals subgenome evolution and function divergence in polyploid bananas.</title>
        <authorList>
            <person name="Yao X."/>
        </authorList>
    </citation>
    <scope>NUCLEOTIDE SEQUENCE [LARGE SCALE GENOMIC DNA]</scope>
    <source>
        <strain evidence="4">cv. DH-PKW</strain>
        <tissue evidence="3">Leaves</tissue>
    </source>
</reference>
<organism evidence="3 4">
    <name type="scientific">Musa balbisiana</name>
    <name type="common">Banana</name>
    <dbReference type="NCBI Taxonomy" id="52838"/>
    <lineage>
        <taxon>Eukaryota</taxon>
        <taxon>Viridiplantae</taxon>
        <taxon>Streptophyta</taxon>
        <taxon>Embryophyta</taxon>
        <taxon>Tracheophyta</taxon>
        <taxon>Spermatophyta</taxon>
        <taxon>Magnoliopsida</taxon>
        <taxon>Liliopsida</taxon>
        <taxon>Zingiberales</taxon>
        <taxon>Musaceae</taxon>
        <taxon>Musa</taxon>
    </lineage>
</organism>
<dbReference type="GO" id="GO:0005794">
    <property type="term" value="C:Golgi apparatus"/>
    <property type="evidence" value="ECO:0007669"/>
    <property type="project" value="TreeGrafter"/>
</dbReference>
<gene>
    <name evidence="3" type="ORF">C4D60_Mb07t03090</name>
</gene>
<proteinExistence type="inferred from homology"/>
<sequence>MLYHSTYLVDIVEERIGRVLRLDSIKSGAAWLGVDVLVFNTWHWWTHTGKSQPCETCPAQIPQWQSSSCLPSPLTLNDEKQLCGADGTMCEMETKFSRTWIGWWPSTRG</sequence>
<protein>
    <recommendedName>
        <fullName evidence="2">Trichome birefringence-like C-terminal domain-containing protein</fullName>
    </recommendedName>
</protein>
<dbReference type="PANTHER" id="PTHR32285:SF42">
    <property type="entry name" value="PROTEIN TRICHOME BIREFRINGENCE-LIKE 37"/>
    <property type="match status" value="1"/>
</dbReference>
<name>A0A4S8JF33_MUSBA</name>
<evidence type="ECO:0000313" key="3">
    <source>
        <dbReference type="EMBL" id="THU59532.1"/>
    </source>
</evidence>
<evidence type="ECO:0000259" key="2">
    <source>
        <dbReference type="Pfam" id="PF13839"/>
    </source>
</evidence>
<dbReference type="InterPro" id="IPR029962">
    <property type="entry name" value="TBL"/>
</dbReference>
<comment type="similarity">
    <text evidence="1">Belongs to the PC-esterase family. TBL subfamily.</text>
</comment>
<dbReference type="AlphaFoldDB" id="A0A4S8JF33"/>
<dbReference type="Proteomes" id="UP000317650">
    <property type="component" value="Chromosome 7"/>
</dbReference>
<dbReference type="PANTHER" id="PTHR32285">
    <property type="entry name" value="PROTEIN TRICHOME BIREFRINGENCE-LIKE 9-RELATED"/>
    <property type="match status" value="1"/>
</dbReference>